<reference evidence="3" key="1">
    <citation type="journal article" date="2019" name="Int. J. Syst. Evol. Microbiol.">
        <title>The Global Catalogue of Microorganisms (GCM) 10K type strain sequencing project: providing services to taxonomists for standard genome sequencing and annotation.</title>
        <authorList>
            <consortium name="The Broad Institute Genomics Platform"/>
            <consortium name="The Broad Institute Genome Sequencing Center for Infectious Disease"/>
            <person name="Wu L."/>
            <person name="Ma J."/>
        </authorList>
    </citation>
    <scope>NUCLEOTIDE SEQUENCE [LARGE SCALE GENOMIC DNA]</scope>
    <source>
        <strain evidence="3">CGMCC 1.12479</strain>
    </source>
</reference>
<dbReference type="Gene3D" id="3.40.50.300">
    <property type="entry name" value="P-loop containing nucleotide triphosphate hydrolases"/>
    <property type="match status" value="1"/>
</dbReference>
<sequence>MGIKKIVILGPESTGKSTLTQALAAAYNEPWVYEYARQYIENLHRPYEFEDLLQIAKGQIYAEDSALKNAKKYLFIDTDLHVIDVWSNHKFGKTDPWIVEQIQNRKYDLYLLTNVDIPWEDDPQREHPDPEMRDYFFDRYHKLLQKSNVPFEIIEGNYIDRFVSAMKALKSNGL</sequence>
<dbReference type="InterPro" id="IPR027417">
    <property type="entry name" value="P-loop_NTPase"/>
</dbReference>
<dbReference type="InterPro" id="IPR052735">
    <property type="entry name" value="NAD_biosynth-regulator"/>
</dbReference>
<proteinExistence type="predicted"/>
<accession>A0ABQ1MJ88</accession>
<dbReference type="EMBL" id="BMFD01000006">
    <property type="protein sequence ID" value="GGC41323.1"/>
    <property type="molecule type" value="Genomic_DNA"/>
</dbReference>
<dbReference type="PANTHER" id="PTHR37512:SF1">
    <property type="entry name" value="NADR_TTD14 AAA DOMAIN-CONTAINING PROTEIN"/>
    <property type="match status" value="1"/>
</dbReference>
<dbReference type="InterPro" id="IPR038727">
    <property type="entry name" value="NadR/Ttd14_AAA_dom"/>
</dbReference>
<gene>
    <name evidence="2" type="ORF">GCM10010993_19950</name>
</gene>
<dbReference type="RefSeq" id="WP_188442381.1">
    <property type="nucleotide sequence ID" value="NZ_BMFD01000006.1"/>
</dbReference>
<dbReference type="Pfam" id="PF13521">
    <property type="entry name" value="AAA_28"/>
    <property type="match status" value="1"/>
</dbReference>
<protein>
    <recommendedName>
        <fullName evidence="1">NadR/Ttd14 AAA domain-containing protein</fullName>
    </recommendedName>
</protein>
<evidence type="ECO:0000313" key="2">
    <source>
        <dbReference type="EMBL" id="GGC41323.1"/>
    </source>
</evidence>
<organism evidence="2 3">
    <name type="scientific">Belliella aquatica</name>
    <dbReference type="NCBI Taxonomy" id="1323734"/>
    <lineage>
        <taxon>Bacteria</taxon>
        <taxon>Pseudomonadati</taxon>
        <taxon>Bacteroidota</taxon>
        <taxon>Cytophagia</taxon>
        <taxon>Cytophagales</taxon>
        <taxon>Cyclobacteriaceae</taxon>
        <taxon>Belliella</taxon>
    </lineage>
</organism>
<dbReference type="Proteomes" id="UP000635885">
    <property type="component" value="Unassembled WGS sequence"/>
</dbReference>
<keyword evidence="3" id="KW-1185">Reference proteome</keyword>
<dbReference type="SUPFAM" id="SSF52540">
    <property type="entry name" value="P-loop containing nucleoside triphosphate hydrolases"/>
    <property type="match status" value="1"/>
</dbReference>
<dbReference type="PANTHER" id="PTHR37512">
    <property type="entry name" value="TRIFUNCTIONAL NAD BIOSYNTHESIS/REGULATOR PROTEIN NADR"/>
    <property type="match status" value="1"/>
</dbReference>
<evidence type="ECO:0000259" key="1">
    <source>
        <dbReference type="Pfam" id="PF13521"/>
    </source>
</evidence>
<name>A0ABQ1MJ88_9BACT</name>
<feature type="domain" description="NadR/Ttd14 AAA" evidence="1">
    <location>
        <begin position="5"/>
        <end position="161"/>
    </location>
</feature>
<comment type="caution">
    <text evidence="2">The sequence shown here is derived from an EMBL/GenBank/DDBJ whole genome shotgun (WGS) entry which is preliminary data.</text>
</comment>
<evidence type="ECO:0000313" key="3">
    <source>
        <dbReference type="Proteomes" id="UP000635885"/>
    </source>
</evidence>